<evidence type="ECO:0000313" key="1">
    <source>
        <dbReference type="EMBL" id="KAK1471573.1"/>
    </source>
</evidence>
<dbReference type="Proteomes" id="UP001239213">
    <property type="component" value="Unassembled WGS sequence"/>
</dbReference>
<dbReference type="EMBL" id="MPDP01000201">
    <property type="protein sequence ID" value="KAK1471573.1"/>
    <property type="molecule type" value="Genomic_DNA"/>
</dbReference>
<protein>
    <submittedName>
        <fullName evidence="1">Uncharacterized protein</fullName>
    </submittedName>
</protein>
<reference evidence="1" key="1">
    <citation type="submission" date="2016-11" db="EMBL/GenBank/DDBJ databases">
        <title>The genome sequence of Colletotrichum cuscutae.</title>
        <authorList>
            <person name="Baroncelli R."/>
        </authorList>
    </citation>
    <scope>NUCLEOTIDE SEQUENCE</scope>
    <source>
        <strain evidence="1">IMI 304802</strain>
    </source>
</reference>
<organism evidence="1 2">
    <name type="scientific">Colletotrichum cuscutae</name>
    <dbReference type="NCBI Taxonomy" id="1209917"/>
    <lineage>
        <taxon>Eukaryota</taxon>
        <taxon>Fungi</taxon>
        <taxon>Dikarya</taxon>
        <taxon>Ascomycota</taxon>
        <taxon>Pezizomycotina</taxon>
        <taxon>Sordariomycetes</taxon>
        <taxon>Hypocreomycetidae</taxon>
        <taxon>Glomerellales</taxon>
        <taxon>Glomerellaceae</taxon>
        <taxon>Colletotrichum</taxon>
        <taxon>Colletotrichum acutatum species complex</taxon>
    </lineage>
</organism>
<comment type="caution">
    <text evidence="1">The sequence shown here is derived from an EMBL/GenBank/DDBJ whole genome shotgun (WGS) entry which is preliminary data.</text>
</comment>
<accession>A0AAI9Y0M9</accession>
<dbReference type="AlphaFoldDB" id="A0AAI9Y0M9"/>
<gene>
    <name evidence="1" type="ORF">CCUS01_06057</name>
</gene>
<proteinExistence type="predicted"/>
<evidence type="ECO:0000313" key="2">
    <source>
        <dbReference type="Proteomes" id="UP001239213"/>
    </source>
</evidence>
<sequence>MLESVLGLHKDNFIYFRQYIEEPETINGLAAYGSEENKREVKEGDKFLSIISKNISRSRAPCLYIVLLKQSRGIWTVSTYWKMNSSVNDPIIHVRNHSITSQSTVALRSYRSMHVGDNNLYTRVGFPLGGENGWAILNLFAECHQNTDLQRFQCFDISGAYLAFMNKLIGKRSVKSLTTSTLVQRLSE</sequence>
<keyword evidence="2" id="KW-1185">Reference proteome</keyword>
<name>A0AAI9Y0M9_9PEZI</name>